<dbReference type="GeneID" id="25286065"/>
<feature type="domain" description="Trafficking protein particle complex II-specific subunit 65 IgD3" evidence="2">
    <location>
        <begin position="424"/>
        <end position="606"/>
    </location>
</feature>
<feature type="region of interest" description="Disordered" evidence="1">
    <location>
        <begin position="480"/>
        <end position="509"/>
    </location>
</feature>
<dbReference type="OrthoDB" id="5345392at2759"/>
<sequence>METDYFKAAILDAIIPENTTAELAVLLQDDQDVHDDTSNHLLPIKERDFLLFGEIQFHFTEVCLLLISRSDEKLRTLAVLQLPYCDEDTLKEYLSRLNLKLDVWAFDDSPSTDPNAPLSSPARELVTSVDGIQKSEPIVLASQSPDLGQILTLVWAVEILLTRPRARVPHPVVVLNPSATVSSASQEDDGQNQDLSPGQLLETNVLEPMRFIPGLQNNPPYLAASRLQRVLPMPTSQRNRIHIGHVPPRRHKAVPATIARVRYNKTHTNSPSPINVGLLDMEIIPFVHIDATVEEIDLSLKNGEVEFLMPGFLPMKCQSGDCVTFMYKLHQPLNILPNPAPGSMNPNIDLLSIKILLHIQFSSKCRPVVMMEWTTHVDFTQALNPSYGPPSQPIQRANRPTSLPVSNGKGPPAPVVSIATSLQPVHDLVARSGLSITFSALNEPVEIGAPFTWKVLVVNQSLKVARIAIIPLPRIQRQTSQAQTLAKRHAPKSSTASFHPSERRHTKNGEDVDVGQAIVDENVLYAMQHSGAVPPEADILALTAELRIGPLAPEQCHESEIQMIAFQVGTLQVDVMRVVDLVKEAEDGVGAPGVVADIRDLPDIVVVQPTNNKG</sequence>
<dbReference type="PANTHER" id="PTHR28159">
    <property type="entry name" value="TRAFFICKING PROTEIN PARTICLE COMPLEX II-SPECIFIC SUBUNIT 65"/>
    <property type="match status" value="1"/>
</dbReference>
<reference evidence="3 4" key="1">
    <citation type="submission" date="2013-03" db="EMBL/GenBank/DDBJ databases">
        <title>The Genome Sequence of Exophiala aquamarina CBS 119918.</title>
        <authorList>
            <consortium name="The Broad Institute Genomics Platform"/>
            <person name="Cuomo C."/>
            <person name="de Hoog S."/>
            <person name="Gorbushina A."/>
            <person name="Walker B."/>
            <person name="Young S.K."/>
            <person name="Zeng Q."/>
            <person name="Gargeya S."/>
            <person name="Fitzgerald M."/>
            <person name="Haas B."/>
            <person name="Abouelleil A."/>
            <person name="Allen A.W."/>
            <person name="Alvarado L."/>
            <person name="Arachchi H.M."/>
            <person name="Berlin A.M."/>
            <person name="Chapman S.B."/>
            <person name="Gainer-Dewar J."/>
            <person name="Goldberg J."/>
            <person name="Griggs A."/>
            <person name="Gujja S."/>
            <person name="Hansen M."/>
            <person name="Howarth C."/>
            <person name="Imamovic A."/>
            <person name="Ireland A."/>
            <person name="Larimer J."/>
            <person name="McCowan C."/>
            <person name="Murphy C."/>
            <person name="Pearson M."/>
            <person name="Poon T.W."/>
            <person name="Priest M."/>
            <person name="Roberts A."/>
            <person name="Saif S."/>
            <person name="Shea T."/>
            <person name="Sisk P."/>
            <person name="Sykes S."/>
            <person name="Wortman J."/>
            <person name="Nusbaum C."/>
            <person name="Birren B."/>
        </authorList>
    </citation>
    <scope>NUCLEOTIDE SEQUENCE [LARGE SCALE GENOMIC DNA]</scope>
    <source>
        <strain evidence="3 4">CBS 119918</strain>
    </source>
</reference>
<feature type="compositionally biased region" description="Basic and acidic residues" evidence="1">
    <location>
        <begin position="500"/>
        <end position="509"/>
    </location>
</feature>
<feature type="region of interest" description="Disordered" evidence="1">
    <location>
        <begin position="388"/>
        <end position="410"/>
    </location>
</feature>
<protein>
    <recommendedName>
        <fullName evidence="2">Trafficking protein particle complex II-specific subunit 65 IgD3 domain-containing protein</fullName>
    </recommendedName>
</protein>
<dbReference type="GO" id="GO:0005802">
    <property type="term" value="C:trans-Golgi network"/>
    <property type="evidence" value="ECO:0007669"/>
    <property type="project" value="TreeGrafter"/>
</dbReference>
<dbReference type="RefSeq" id="XP_013255338.1">
    <property type="nucleotide sequence ID" value="XM_013399884.1"/>
</dbReference>
<dbReference type="AlphaFoldDB" id="A0A072P0F8"/>
<dbReference type="Pfam" id="PF12735">
    <property type="entry name" value="IgD3_Trs65"/>
    <property type="match status" value="1"/>
</dbReference>
<name>A0A072P0F8_9EURO</name>
<gene>
    <name evidence="3" type="ORF">A1O9_11165</name>
</gene>
<dbReference type="VEuPathDB" id="FungiDB:A1O9_11165"/>
<dbReference type="HOGENOM" id="CLU_015118_0_0_1"/>
<evidence type="ECO:0000256" key="1">
    <source>
        <dbReference type="SAM" id="MobiDB-lite"/>
    </source>
</evidence>
<dbReference type="InterPro" id="IPR024662">
    <property type="entry name" value="Trs65"/>
</dbReference>
<accession>A0A072P0F8</accession>
<dbReference type="GO" id="GO:0006891">
    <property type="term" value="P:intra-Golgi vesicle-mediated transport"/>
    <property type="evidence" value="ECO:0007669"/>
    <property type="project" value="InterPro"/>
</dbReference>
<dbReference type="PANTHER" id="PTHR28159:SF1">
    <property type="entry name" value="TRAFFICKING PROTEIN PARTICLE COMPLEX II-SPECIFIC SUBUNIT 65"/>
    <property type="match status" value="1"/>
</dbReference>
<dbReference type="Proteomes" id="UP000027920">
    <property type="component" value="Unassembled WGS sequence"/>
</dbReference>
<dbReference type="GO" id="GO:1990071">
    <property type="term" value="C:TRAPPII protein complex"/>
    <property type="evidence" value="ECO:0007669"/>
    <property type="project" value="InterPro"/>
</dbReference>
<organism evidence="3 4">
    <name type="scientific">Exophiala aquamarina CBS 119918</name>
    <dbReference type="NCBI Taxonomy" id="1182545"/>
    <lineage>
        <taxon>Eukaryota</taxon>
        <taxon>Fungi</taxon>
        <taxon>Dikarya</taxon>
        <taxon>Ascomycota</taxon>
        <taxon>Pezizomycotina</taxon>
        <taxon>Eurotiomycetes</taxon>
        <taxon>Chaetothyriomycetidae</taxon>
        <taxon>Chaetothyriales</taxon>
        <taxon>Herpotrichiellaceae</taxon>
        <taxon>Exophiala</taxon>
    </lineage>
</organism>
<comment type="caution">
    <text evidence="3">The sequence shown here is derived from an EMBL/GenBank/DDBJ whole genome shotgun (WGS) entry which is preliminary data.</text>
</comment>
<dbReference type="STRING" id="1182545.A0A072P0F8"/>
<feature type="compositionally biased region" description="Polar residues" evidence="1">
    <location>
        <begin position="393"/>
        <end position="405"/>
    </location>
</feature>
<keyword evidence="4" id="KW-1185">Reference proteome</keyword>
<dbReference type="InterPro" id="IPR055420">
    <property type="entry name" value="IgD3_Trs65"/>
</dbReference>
<evidence type="ECO:0000313" key="3">
    <source>
        <dbReference type="EMBL" id="KEF52748.1"/>
    </source>
</evidence>
<evidence type="ECO:0000259" key="2">
    <source>
        <dbReference type="Pfam" id="PF12735"/>
    </source>
</evidence>
<proteinExistence type="predicted"/>
<evidence type="ECO:0000313" key="4">
    <source>
        <dbReference type="Proteomes" id="UP000027920"/>
    </source>
</evidence>
<dbReference type="EMBL" id="AMGV01000016">
    <property type="protein sequence ID" value="KEF52748.1"/>
    <property type="molecule type" value="Genomic_DNA"/>
</dbReference>